<dbReference type="EMBL" id="FP476056">
    <property type="protein sequence ID" value="CAZ94331.1"/>
    <property type="molecule type" value="Genomic_DNA"/>
</dbReference>
<dbReference type="PROSITE" id="PS51257">
    <property type="entry name" value="PROKAR_LIPOPROTEIN"/>
    <property type="match status" value="1"/>
</dbReference>
<dbReference type="AlphaFoldDB" id="G0L942"/>
<keyword evidence="3" id="KW-0732">Signal</keyword>
<dbReference type="Gene3D" id="2.120.10.80">
    <property type="entry name" value="Kelch-type beta propeller"/>
    <property type="match status" value="2"/>
</dbReference>
<evidence type="ECO:0000256" key="2">
    <source>
        <dbReference type="ARBA" id="ARBA00022737"/>
    </source>
</evidence>
<gene>
    <name evidence="4" type="ordered locus">zobellia_258</name>
</gene>
<dbReference type="SUPFAM" id="SSF50965">
    <property type="entry name" value="Galactose oxidase, central domain"/>
    <property type="match status" value="2"/>
</dbReference>
<organism evidence="4 5">
    <name type="scientific">Zobellia galactanivorans (strain DSM 12802 / CCUG 47099 / CIP 106680 / NCIMB 13871 / Dsij)</name>
    <dbReference type="NCBI Taxonomy" id="63186"/>
    <lineage>
        <taxon>Bacteria</taxon>
        <taxon>Pseudomonadati</taxon>
        <taxon>Bacteroidota</taxon>
        <taxon>Flavobacteriia</taxon>
        <taxon>Flavobacteriales</taxon>
        <taxon>Flavobacteriaceae</taxon>
        <taxon>Zobellia</taxon>
    </lineage>
</organism>
<evidence type="ECO:0000313" key="5">
    <source>
        <dbReference type="Proteomes" id="UP000008898"/>
    </source>
</evidence>
<dbReference type="STRING" id="63186.ZOBELLIA_258"/>
<dbReference type="HOGENOM" id="CLU_543955_0_0_10"/>
<feature type="chain" id="PRO_5003402315" evidence="3">
    <location>
        <begin position="28"/>
        <end position="501"/>
    </location>
</feature>
<reference evidence="4 5" key="2">
    <citation type="journal article" date="2012" name="Environ. Microbiol.">
        <title>Characterization of the first alginolytic operons in a marine bacterium: from their emergence in marine Flavobacteriia to their independent transfers to marine Proteobacteria and human gut Bacteroides.</title>
        <authorList>
            <person name="Thomas F."/>
            <person name="Barbeyron T."/>
            <person name="Tonon T."/>
            <person name="Genicot S."/>
            <person name="Czjzek M."/>
            <person name="Michel G."/>
        </authorList>
    </citation>
    <scope>NUCLEOTIDE SEQUENCE [LARGE SCALE GENOMIC DNA]</scope>
    <source>
        <strain evidence="5">DSM 12802 / CCUG 47099 / CIP 106680 / NCIMB 13871 / Dsij</strain>
    </source>
</reference>
<evidence type="ECO:0000256" key="3">
    <source>
        <dbReference type="SAM" id="SignalP"/>
    </source>
</evidence>
<evidence type="ECO:0000256" key="1">
    <source>
        <dbReference type="ARBA" id="ARBA00022441"/>
    </source>
</evidence>
<dbReference type="InterPro" id="IPR015943">
    <property type="entry name" value="WD40/YVTN_repeat-like_dom_sf"/>
</dbReference>
<accession>G0L942</accession>
<sequence length="501" mass="55087">MPKNSFMRFLYYLLLVVACSCIGGKHTDPVWKTYGSIPVRPPESTISLTYDGGNTYWALTSSKGSKGNTLMVLPAGKKVWEKETLSHAPSGLWHTVLADEHGMLWLASNKSLLYCDLRDLSQGWTEFTGLAEGDIMDLAIGSNGSALLGLNSGNLIEVDLEKTTKDGTSSYLPSLKVHRIPKGLKSLSLDDRGDVICVTTEGSLSVDLGGAWMENWEMVARMPGSNHDLRGDVLDHRFYMAGGLTAEYGYPMDSYAYSKLFAFDPETNNWEVIADLGVPRVYCATGTLNGQLWVAGGDLLPEKGERHTTRMVQKVDPKSGTVKTAPSLNNNLSAPLAFNSRGRLYVMGYTNWLGDAQAPLYVTSIGEGETQWRTEPTGPEGKGAIYGCKYKDQICIVVANTYLALFDPITNQWTTIDMPLKVRSPQVASINDEIWVMGGRDTNNQAGVQIYNLKNKQWKMGPDLPRELAWGVGFNLNGQLYVTGGAAGKSYNNRTFRLKNK</sequence>
<keyword evidence="5" id="KW-1185">Reference proteome</keyword>
<dbReference type="InterPro" id="IPR006652">
    <property type="entry name" value="Kelch_1"/>
</dbReference>
<keyword evidence="1" id="KW-0880">Kelch repeat</keyword>
<dbReference type="Gene3D" id="2.130.10.10">
    <property type="entry name" value="YVTN repeat-like/Quinoprotein amine dehydrogenase"/>
    <property type="match status" value="1"/>
</dbReference>
<keyword evidence="2" id="KW-0677">Repeat</keyword>
<proteinExistence type="predicted"/>
<dbReference type="InterPro" id="IPR011043">
    <property type="entry name" value="Gal_Oxase/kelch_b-propeller"/>
</dbReference>
<evidence type="ECO:0000313" key="4">
    <source>
        <dbReference type="EMBL" id="CAZ94331.1"/>
    </source>
</evidence>
<name>G0L942_ZOBGA</name>
<dbReference type="Proteomes" id="UP000008898">
    <property type="component" value="Chromosome"/>
</dbReference>
<dbReference type="Pfam" id="PF01344">
    <property type="entry name" value="Kelch_1"/>
    <property type="match status" value="1"/>
</dbReference>
<reference evidence="5" key="1">
    <citation type="submission" date="2009-07" db="EMBL/GenBank/DDBJ databases">
        <title>Complete genome sequence of Zobellia galactanivorans Dsij.</title>
        <authorList>
            <consortium name="Genoscope - CEA"/>
        </authorList>
    </citation>
    <scope>NUCLEOTIDE SEQUENCE [LARGE SCALE GENOMIC DNA]</scope>
    <source>
        <strain evidence="5">DSM 12802 / CCUG 47099 / CIP 106680 / NCIMB 13871 / Dsij</strain>
    </source>
</reference>
<protein>
    <submittedName>
        <fullName evidence="4">Kelch repeats protein</fullName>
    </submittedName>
</protein>
<dbReference type="PANTHER" id="PTHR45632:SF3">
    <property type="entry name" value="KELCH-LIKE PROTEIN 32"/>
    <property type="match status" value="1"/>
</dbReference>
<dbReference type="SMART" id="SM00612">
    <property type="entry name" value="Kelch"/>
    <property type="match status" value="2"/>
</dbReference>
<feature type="signal peptide" evidence="3">
    <location>
        <begin position="1"/>
        <end position="27"/>
    </location>
</feature>
<dbReference type="InterPro" id="IPR015915">
    <property type="entry name" value="Kelch-typ_b-propeller"/>
</dbReference>
<dbReference type="PANTHER" id="PTHR45632">
    <property type="entry name" value="LD33804P"/>
    <property type="match status" value="1"/>
</dbReference>
<dbReference type="KEGG" id="zga:ZOBELLIA_258"/>